<dbReference type="SUPFAM" id="SSF51735">
    <property type="entry name" value="NAD(P)-binding Rossmann-fold domains"/>
    <property type="match status" value="1"/>
</dbReference>
<evidence type="ECO:0000313" key="7">
    <source>
        <dbReference type="EMBL" id="HEW52668.1"/>
    </source>
</evidence>
<dbReference type="CDD" id="cd12177">
    <property type="entry name" value="2-Hacid_dh_12"/>
    <property type="match status" value="1"/>
</dbReference>
<comment type="caution">
    <text evidence="7">The sequence shown here is derived from an EMBL/GenBank/DDBJ whole genome shotgun (WGS) entry which is preliminary data.</text>
</comment>
<organism evidence="7">
    <name type="scientific">Ignisphaera aggregans</name>
    <dbReference type="NCBI Taxonomy" id="334771"/>
    <lineage>
        <taxon>Archaea</taxon>
        <taxon>Thermoproteota</taxon>
        <taxon>Thermoprotei</taxon>
        <taxon>Desulfurococcales</taxon>
        <taxon>Desulfurococcaceae</taxon>
        <taxon>Ignisphaera</taxon>
    </lineage>
</organism>
<dbReference type="PANTHER" id="PTHR43026:SF1">
    <property type="entry name" value="2-HYDROXYACID DEHYDROGENASE HOMOLOG 1-RELATED"/>
    <property type="match status" value="1"/>
</dbReference>
<dbReference type="Pfam" id="PF00389">
    <property type="entry name" value="2-Hacid_dh"/>
    <property type="match status" value="1"/>
</dbReference>
<sequence>MVRIAIVNSKSFGKYTDAIERLKKIGEVSQIEVPKDYRGKPLAEKLKGYHIIVASVTPIYDREFFENNSDVALIVRHGIGYDNIDVKAAEEHGVYVSRVPGWREREAVAEHAVALMMSALRYVVQAHEAVKQGKWSERAKFVGRELSSLVVGVIGLGNIGSRVAEILSKGFGAKIVAYDPYVPKEKVESLGYKYAKTLEEVVAQSDIITLHTPLTPETYHMINRDLLSKAKKGLIIVNTARGELIDDDALCEFIENGTVAAVALDVVEGEPIGPDYKLLKYPNVIITPHIAAYTYEALKGMDEAVVEAIVNFLNNKPIDGIVVAPKNPRTITK</sequence>
<dbReference type="InterPro" id="IPR029752">
    <property type="entry name" value="D-isomer_DH_CS1"/>
</dbReference>
<evidence type="ECO:0000256" key="1">
    <source>
        <dbReference type="ARBA" id="ARBA00005854"/>
    </source>
</evidence>
<reference evidence="7" key="1">
    <citation type="journal article" date="2020" name="mSystems">
        <title>Genome- and Community-Level Interaction Insights into Carbon Utilization and Element Cycling Functions of Hydrothermarchaeota in Hydrothermal Sediment.</title>
        <authorList>
            <person name="Zhou Z."/>
            <person name="Liu Y."/>
            <person name="Xu W."/>
            <person name="Pan J."/>
            <person name="Luo Z.H."/>
            <person name="Li M."/>
        </authorList>
    </citation>
    <scope>NUCLEOTIDE SEQUENCE [LARGE SCALE GENOMIC DNA]</scope>
    <source>
        <strain evidence="7">SpSt-16</strain>
    </source>
</reference>
<comment type="similarity">
    <text evidence="1 4">Belongs to the D-isomer specific 2-hydroxyacid dehydrogenase family.</text>
</comment>
<dbReference type="GO" id="GO:0008720">
    <property type="term" value="F:D-lactate dehydrogenase (NAD+) activity"/>
    <property type="evidence" value="ECO:0007669"/>
    <property type="project" value="TreeGrafter"/>
</dbReference>
<dbReference type="InterPro" id="IPR006140">
    <property type="entry name" value="D-isomer_DH_NAD-bd"/>
</dbReference>
<dbReference type="InterPro" id="IPR006139">
    <property type="entry name" value="D-isomer_2_OHA_DH_cat_dom"/>
</dbReference>
<dbReference type="Pfam" id="PF02826">
    <property type="entry name" value="2-Hacid_dh_C"/>
    <property type="match status" value="1"/>
</dbReference>
<feature type="domain" description="D-isomer specific 2-hydroxyacid dehydrogenase NAD-binding" evidence="6">
    <location>
        <begin position="113"/>
        <end position="291"/>
    </location>
</feature>
<dbReference type="PANTHER" id="PTHR43026">
    <property type="entry name" value="2-HYDROXYACID DEHYDROGENASE HOMOLOG 1-RELATED"/>
    <property type="match status" value="1"/>
</dbReference>
<gene>
    <name evidence="7" type="ORF">ENO77_00560</name>
</gene>
<evidence type="ECO:0000256" key="4">
    <source>
        <dbReference type="RuleBase" id="RU003719"/>
    </source>
</evidence>
<dbReference type="FunFam" id="3.40.50.720:FF:000203">
    <property type="entry name" value="D-3-phosphoglycerate dehydrogenase (SerA)"/>
    <property type="match status" value="1"/>
</dbReference>
<dbReference type="Gene3D" id="3.40.50.720">
    <property type="entry name" value="NAD(P)-binding Rossmann-like Domain"/>
    <property type="match status" value="2"/>
</dbReference>
<protein>
    <submittedName>
        <fullName evidence="7">Hydroxyacid dehydrogenase</fullName>
    </submittedName>
</protein>
<dbReference type="PROSITE" id="PS00671">
    <property type="entry name" value="D_2_HYDROXYACID_DH_3"/>
    <property type="match status" value="1"/>
</dbReference>
<accession>A0A7C2VNG1</accession>
<keyword evidence="2 4" id="KW-0560">Oxidoreductase</keyword>
<evidence type="ECO:0000259" key="6">
    <source>
        <dbReference type="Pfam" id="PF02826"/>
    </source>
</evidence>
<dbReference type="AlphaFoldDB" id="A0A7C2VNG1"/>
<keyword evidence="3" id="KW-0520">NAD</keyword>
<dbReference type="PROSITE" id="PS00065">
    <property type="entry name" value="D_2_HYDROXYACID_DH_1"/>
    <property type="match status" value="1"/>
</dbReference>
<dbReference type="EMBL" id="DSGT01000002">
    <property type="protein sequence ID" value="HEW52668.1"/>
    <property type="molecule type" value="Genomic_DNA"/>
</dbReference>
<dbReference type="SUPFAM" id="SSF52283">
    <property type="entry name" value="Formate/glycerate dehydrogenase catalytic domain-like"/>
    <property type="match status" value="1"/>
</dbReference>
<dbReference type="GO" id="GO:0051287">
    <property type="term" value="F:NAD binding"/>
    <property type="evidence" value="ECO:0007669"/>
    <property type="project" value="InterPro"/>
</dbReference>
<name>A0A7C2VNG1_9CREN</name>
<evidence type="ECO:0000259" key="5">
    <source>
        <dbReference type="Pfam" id="PF00389"/>
    </source>
</evidence>
<dbReference type="InterPro" id="IPR058205">
    <property type="entry name" value="D-LDH-like"/>
</dbReference>
<dbReference type="PROSITE" id="PS00670">
    <property type="entry name" value="D_2_HYDROXYACID_DH_2"/>
    <property type="match status" value="1"/>
</dbReference>
<dbReference type="InterPro" id="IPR036291">
    <property type="entry name" value="NAD(P)-bd_dom_sf"/>
</dbReference>
<evidence type="ECO:0000256" key="2">
    <source>
        <dbReference type="ARBA" id="ARBA00023002"/>
    </source>
</evidence>
<proteinExistence type="inferred from homology"/>
<dbReference type="InterPro" id="IPR029753">
    <property type="entry name" value="D-isomer_DH_CS"/>
</dbReference>
<feature type="domain" description="D-isomer specific 2-hydroxyacid dehydrogenase catalytic" evidence="5">
    <location>
        <begin position="17"/>
        <end position="322"/>
    </location>
</feature>
<evidence type="ECO:0000256" key="3">
    <source>
        <dbReference type="ARBA" id="ARBA00023027"/>
    </source>
</evidence>